<evidence type="ECO:0000256" key="3">
    <source>
        <dbReference type="SAM" id="SignalP"/>
    </source>
</evidence>
<dbReference type="EMBL" id="VCHE01000037">
    <property type="protein sequence ID" value="KAB2575029.1"/>
    <property type="molecule type" value="Genomic_DNA"/>
</dbReference>
<comment type="caution">
    <text evidence="4">The sequence shown here is derived from an EMBL/GenBank/DDBJ whole genome shotgun (WGS) entry which is preliminary data.</text>
</comment>
<dbReference type="OrthoDB" id="2141316at2759"/>
<comment type="similarity">
    <text evidence="1">Belongs to the 'GDSL' lipolytic enzyme family.</text>
</comment>
<protein>
    <submittedName>
        <fullName evidence="4">Rhamnogalacturonan acetylesterase</fullName>
    </submittedName>
</protein>
<organism evidence="4 5">
    <name type="scientific">Lasiodiplodia theobromae</name>
    <dbReference type="NCBI Taxonomy" id="45133"/>
    <lineage>
        <taxon>Eukaryota</taxon>
        <taxon>Fungi</taxon>
        <taxon>Dikarya</taxon>
        <taxon>Ascomycota</taxon>
        <taxon>Pezizomycotina</taxon>
        <taxon>Dothideomycetes</taxon>
        <taxon>Dothideomycetes incertae sedis</taxon>
        <taxon>Botryosphaeriales</taxon>
        <taxon>Botryosphaeriaceae</taxon>
        <taxon>Lasiodiplodia</taxon>
    </lineage>
</organism>
<dbReference type="PANTHER" id="PTHR43695">
    <property type="entry name" value="PUTATIVE (AFU_ORTHOLOGUE AFUA_2G17250)-RELATED"/>
    <property type="match status" value="1"/>
</dbReference>
<evidence type="ECO:0000256" key="1">
    <source>
        <dbReference type="ARBA" id="ARBA00008668"/>
    </source>
</evidence>
<evidence type="ECO:0000313" key="4">
    <source>
        <dbReference type="EMBL" id="KAB2575029.1"/>
    </source>
</evidence>
<dbReference type="InterPro" id="IPR037459">
    <property type="entry name" value="RhgT-like"/>
</dbReference>
<accession>A0A5N5DB86</accession>
<dbReference type="GO" id="GO:0016788">
    <property type="term" value="F:hydrolase activity, acting on ester bonds"/>
    <property type="evidence" value="ECO:0007669"/>
    <property type="project" value="InterPro"/>
</dbReference>
<evidence type="ECO:0000256" key="2">
    <source>
        <dbReference type="ARBA" id="ARBA00022801"/>
    </source>
</evidence>
<dbReference type="SUPFAM" id="SSF52266">
    <property type="entry name" value="SGNH hydrolase"/>
    <property type="match status" value="1"/>
</dbReference>
<keyword evidence="3" id="KW-0732">Signal</keyword>
<dbReference type="InterPro" id="IPR001087">
    <property type="entry name" value="GDSL"/>
</dbReference>
<dbReference type="Proteomes" id="UP000325902">
    <property type="component" value="Unassembled WGS sequence"/>
</dbReference>
<dbReference type="InterPro" id="IPR036514">
    <property type="entry name" value="SGNH_hydro_sf"/>
</dbReference>
<evidence type="ECO:0000313" key="5">
    <source>
        <dbReference type="Proteomes" id="UP000325902"/>
    </source>
</evidence>
<keyword evidence="5" id="KW-1185">Reference proteome</keyword>
<feature type="chain" id="PRO_5025000500" evidence="3">
    <location>
        <begin position="25"/>
        <end position="265"/>
    </location>
</feature>
<reference evidence="4 5" key="1">
    <citation type="journal article" date="2019" name="Sci. Rep.">
        <title>A multi-omics analysis of the grapevine pathogen Lasiodiplodia theobromae reveals that temperature affects the expression of virulence- and pathogenicity-related genes.</title>
        <authorList>
            <person name="Felix C."/>
            <person name="Meneses R."/>
            <person name="Goncalves M.F.M."/>
            <person name="Tilleman L."/>
            <person name="Duarte A.S."/>
            <person name="Jorrin-Novo J.V."/>
            <person name="Van de Peer Y."/>
            <person name="Deforce D."/>
            <person name="Van Nieuwerburgh F."/>
            <person name="Esteves A.C."/>
            <person name="Alves A."/>
        </authorList>
    </citation>
    <scope>NUCLEOTIDE SEQUENCE [LARGE SCALE GENOMIC DNA]</scope>
    <source>
        <strain evidence="4 5">LA-SOL3</strain>
    </source>
</reference>
<dbReference type="Gene3D" id="3.40.50.1110">
    <property type="entry name" value="SGNH hydrolase"/>
    <property type="match status" value="1"/>
</dbReference>
<gene>
    <name evidence="4" type="primary">rha1_1</name>
    <name evidence="4" type="ORF">DBV05_g6307</name>
</gene>
<name>A0A5N5DB86_9PEZI</name>
<keyword evidence="2" id="KW-0378">Hydrolase</keyword>
<sequence length="265" mass="27757">MKFIIPSSMLALAASAVAMPTSQSEKRATPKIYLAGDSTMAKAGGGSGTEGWGQYLQYSIKNAEVVNWARGGRSARSYTDEGRFQSIIDAVQSGDYVIIEFGHNDGGSLSTTDNGRTDCYGSGTETCTTPDGTIVQTFVTYVTNAGKALTAKGAKVIVSSQTPNNPWETGTFTYTPTRFVEYAKISAQNIGSGASYIDHGAYVGDIFESLGASTVDSYFPNDHTHTSPKGADVVSQAFVKAVLCGKDGLSSYVSNSTSSVAGSCL</sequence>
<dbReference type="PANTHER" id="PTHR43695:SF1">
    <property type="entry name" value="RHAMNOGALACTURONAN ACETYLESTERASE"/>
    <property type="match status" value="1"/>
</dbReference>
<feature type="signal peptide" evidence="3">
    <location>
        <begin position="1"/>
        <end position="24"/>
    </location>
</feature>
<proteinExistence type="inferred from homology"/>
<dbReference type="AlphaFoldDB" id="A0A5N5DB86"/>
<dbReference type="Pfam" id="PF00657">
    <property type="entry name" value="Lipase_GDSL"/>
    <property type="match status" value="1"/>
</dbReference>